<keyword evidence="2" id="KW-1185">Reference proteome</keyword>
<organism evidence="1 2">
    <name type="scientific">Portunus trituberculatus</name>
    <name type="common">Swimming crab</name>
    <name type="synonym">Neptunus trituberculatus</name>
    <dbReference type="NCBI Taxonomy" id="210409"/>
    <lineage>
        <taxon>Eukaryota</taxon>
        <taxon>Metazoa</taxon>
        <taxon>Ecdysozoa</taxon>
        <taxon>Arthropoda</taxon>
        <taxon>Crustacea</taxon>
        <taxon>Multicrustacea</taxon>
        <taxon>Malacostraca</taxon>
        <taxon>Eumalacostraca</taxon>
        <taxon>Eucarida</taxon>
        <taxon>Decapoda</taxon>
        <taxon>Pleocyemata</taxon>
        <taxon>Brachyura</taxon>
        <taxon>Eubrachyura</taxon>
        <taxon>Portunoidea</taxon>
        <taxon>Portunidae</taxon>
        <taxon>Portuninae</taxon>
        <taxon>Portunus</taxon>
    </lineage>
</organism>
<evidence type="ECO:0000313" key="1">
    <source>
        <dbReference type="EMBL" id="MPC73336.1"/>
    </source>
</evidence>
<evidence type="ECO:0000313" key="2">
    <source>
        <dbReference type="Proteomes" id="UP000324222"/>
    </source>
</evidence>
<dbReference type="Proteomes" id="UP000324222">
    <property type="component" value="Unassembled WGS sequence"/>
</dbReference>
<sequence>MSAPPYLPSYLSLSVPRSPSSVSSPPCCYLQPRASTPPLPPSPNEHKHARLALAICYEYS</sequence>
<comment type="caution">
    <text evidence="1">The sequence shown here is derived from an EMBL/GenBank/DDBJ whole genome shotgun (WGS) entry which is preliminary data.</text>
</comment>
<reference evidence="1 2" key="1">
    <citation type="submission" date="2019-05" db="EMBL/GenBank/DDBJ databases">
        <title>Another draft genome of Portunus trituberculatus and its Hox gene families provides insights of decapod evolution.</title>
        <authorList>
            <person name="Jeong J.-H."/>
            <person name="Song I."/>
            <person name="Kim S."/>
            <person name="Choi T."/>
            <person name="Kim D."/>
            <person name="Ryu S."/>
            <person name="Kim W."/>
        </authorList>
    </citation>
    <scope>NUCLEOTIDE SEQUENCE [LARGE SCALE GENOMIC DNA]</scope>
    <source>
        <tissue evidence="1">Muscle</tissue>
    </source>
</reference>
<dbReference type="AlphaFoldDB" id="A0A5B7HUD2"/>
<accession>A0A5B7HUD2</accession>
<name>A0A5B7HUD2_PORTR</name>
<dbReference type="EMBL" id="VSRR010036607">
    <property type="protein sequence ID" value="MPC73336.1"/>
    <property type="molecule type" value="Genomic_DNA"/>
</dbReference>
<gene>
    <name evidence="1" type="ORF">E2C01_067660</name>
</gene>
<protein>
    <submittedName>
        <fullName evidence="1">Uncharacterized protein</fullName>
    </submittedName>
</protein>
<proteinExistence type="predicted"/>